<gene>
    <name evidence="4" type="ORF">GDO78_002434</name>
</gene>
<evidence type="ECO:0000256" key="3">
    <source>
        <dbReference type="PROSITE-ProRule" id="PRU00023"/>
    </source>
</evidence>
<reference evidence="4" key="1">
    <citation type="thesis" date="2020" institute="ProQuest LLC" country="789 East Eisenhower Parkway, Ann Arbor, MI, USA">
        <title>Comparative Genomics and Chromosome Evolution.</title>
        <authorList>
            <person name="Mudd A.B."/>
        </authorList>
    </citation>
    <scope>NUCLEOTIDE SEQUENCE</scope>
    <source>
        <strain evidence="4">HN-11 Male</strain>
        <tissue evidence="4">Kidney and liver</tissue>
    </source>
</reference>
<dbReference type="Gene3D" id="1.25.40.20">
    <property type="entry name" value="Ankyrin repeat-containing domain"/>
    <property type="match status" value="1"/>
</dbReference>
<dbReference type="PROSITE" id="PS50088">
    <property type="entry name" value="ANK_REPEAT"/>
    <property type="match status" value="1"/>
</dbReference>
<accession>A0A8J6EYM1</accession>
<dbReference type="InterPro" id="IPR036770">
    <property type="entry name" value="Ankyrin_rpt-contain_sf"/>
</dbReference>
<sequence length="121" mass="13298">MTILTPLPNLMFLGKDQITTKKDIMFIGCVTDEEGKTLLHHAAAQENPTICQVLLDTNIGLVNIDQQDQFGKTALHYAVEKGNPKTIKILLYNGSKEEIPDKKSKMALDIGLSKSSSQVVT</sequence>
<evidence type="ECO:0008006" key="6">
    <source>
        <dbReference type="Google" id="ProtNLM"/>
    </source>
</evidence>
<dbReference type="PROSITE" id="PS50297">
    <property type="entry name" value="ANK_REP_REGION"/>
    <property type="match status" value="1"/>
</dbReference>
<dbReference type="Pfam" id="PF12796">
    <property type="entry name" value="Ank_2"/>
    <property type="match status" value="1"/>
</dbReference>
<evidence type="ECO:0000313" key="5">
    <source>
        <dbReference type="Proteomes" id="UP000770717"/>
    </source>
</evidence>
<keyword evidence="1" id="KW-0677">Repeat</keyword>
<dbReference type="InterPro" id="IPR002110">
    <property type="entry name" value="Ankyrin_rpt"/>
</dbReference>
<name>A0A8J6EYM1_ELECQ</name>
<dbReference type="EMBL" id="WNTK01000010">
    <property type="protein sequence ID" value="KAG9477044.1"/>
    <property type="molecule type" value="Genomic_DNA"/>
</dbReference>
<dbReference type="PANTHER" id="PTHR24124">
    <property type="entry name" value="ANKYRIN REPEAT FAMILY A"/>
    <property type="match status" value="1"/>
</dbReference>
<dbReference type="GO" id="GO:0010468">
    <property type="term" value="P:regulation of gene expression"/>
    <property type="evidence" value="ECO:0007669"/>
    <property type="project" value="TreeGrafter"/>
</dbReference>
<organism evidence="4 5">
    <name type="scientific">Eleutherodactylus coqui</name>
    <name type="common">Puerto Rican coqui</name>
    <dbReference type="NCBI Taxonomy" id="57060"/>
    <lineage>
        <taxon>Eukaryota</taxon>
        <taxon>Metazoa</taxon>
        <taxon>Chordata</taxon>
        <taxon>Craniata</taxon>
        <taxon>Vertebrata</taxon>
        <taxon>Euteleostomi</taxon>
        <taxon>Amphibia</taxon>
        <taxon>Batrachia</taxon>
        <taxon>Anura</taxon>
        <taxon>Neobatrachia</taxon>
        <taxon>Hyloidea</taxon>
        <taxon>Eleutherodactylidae</taxon>
        <taxon>Eleutherodactylinae</taxon>
        <taxon>Eleutherodactylus</taxon>
        <taxon>Eleutherodactylus</taxon>
    </lineage>
</organism>
<feature type="repeat" description="ANK" evidence="3">
    <location>
        <begin position="70"/>
        <end position="102"/>
    </location>
</feature>
<dbReference type="PANTHER" id="PTHR24124:SF14">
    <property type="entry name" value="CHROMOSOME UNDETERMINED SCAFFOLD_25, WHOLE GENOME SHOTGUN SEQUENCE"/>
    <property type="match status" value="1"/>
</dbReference>
<proteinExistence type="predicted"/>
<comment type="caution">
    <text evidence="4">The sequence shown here is derived from an EMBL/GenBank/DDBJ whole genome shotgun (WGS) entry which is preliminary data.</text>
</comment>
<evidence type="ECO:0000256" key="2">
    <source>
        <dbReference type="ARBA" id="ARBA00023043"/>
    </source>
</evidence>
<dbReference type="SMART" id="SM00248">
    <property type="entry name" value="ANK"/>
    <property type="match status" value="2"/>
</dbReference>
<dbReference type="Proteomes" id="UP000770717">
    <property type="component" value="Unassembled WGS sequence"/>
</dbReference>
<keyword evidence="2 3" id="KW-0040">ANK repeat</keyword>
<dbReference type="GO" id="GO:0005634">
    <property type="term" value="C:nucleus"/>
    <property type="evidence" value="ECO:0007669"/>
    <property type="project" value="TreeGrafter"/>
</dbReference>
<dbReference type="AlphaFoldDB" id="A0A8J6EYM1"/>
<protein>
    <recommendedName>
        <fullName evidence="6">Ankyrin repeat protein</fullName>
    </recommendedName>
</protein>
<keyword evidence="5" id="KW-1185">Reference proteome</keyword>
<dbReference type="OrthoDB" id="19174at2759"/>
<evidence type="ECO:0000313" key="4">
    <source>
        <dbReference type="EMBL" id="KAG9477044.1"/>
    </source>
</evidence>
<dbReference type="SUPFAM" id="SSF48403">
    <property type="entry name" value="Ankyrin repeat"/>
    <property type="match status" value="1"/>
</dbReference>
<evidence type="ECO:0000256" key="1">
    <source>
        <dbReference type="ARBA" id="ARBA00022737"/>
    </source>
</evidence>